<feature type="non-terminal residue" evidence="2">
    <location>
        <position position="1"/>
    </location>
</feature>
<dbReference type="InterPro" id="IPR001849">
    <property type="entry name" value="PH_domain"/>
</dbReference>
<accession>A0A3R6ZSW3</accession>
<feature type="domain" description="PH" evidence="1">
    <location>
        <begin position="1"/>
        <end position="26"/>
    </location>
</feature>
<dbReference type="AlphaFoldDB" id="A0A3R6ZSW3"/>
<evidence type="ECO:0000259" key="1">
    <source>
        <dbReference type="PROSITE" id="PS50003"/>
    </source>
</evidence>
<proteinExistence type="predicted"/>
<evidence type="ECO:0000313" key="3">
    <source>
        <dbReference type="Proteomes" id="UP000285712"/>
    </source>
</evidence>
<reference evidence="2 3" key="1">
    <citation type="submission" date="2018-08" db="EMBL/GenBank/DDBJ databases">
        <title>Aphanomyces genome sequencing and annotation.</title>
        <authorList>
            <person name="Minardi D."/>
            <person name="Oidtmann B."/>
            <person name="Van Der Giezen M."/>
            <person name="Studholme D.J."/>
        </authorList>
    </citation>
    <scope>NUCLEOTIDE SEQUENCE [LARGE SCALE GENOMIC DNA]</scope>
    <source>
        <strain evidence="2 3">Sv</strain>
    </source>
</reference>
<dbReference type="Proteomes" id="UP000285712">
    <property type="component" value="Unassembled WGS sequence"/>
</dbReference>
<dbReference type="PROSITE" id="PS50003">
    <property type="entry name" value="PH_DOMAIN"/>
    <property type="match status" value="1"/>
</dbReference>
<protein>
    <recommendedName>
        <fullName evidence="1">PH domain-containing protein</fullName>
    </recommendedName>
</protein>
<organism evidence="2 3">
    <name type="scientific">Aphanomyces astaci</name>
    <name type="common">Crayfish plague agent</name>
    <dbReference type="NCBI Taxonomy" id="112090"/>
    <lineage>
        <taxon>Eukaryota</taxon>
        <taxon>Sar</taxon>
        <taxon>Stramenopiles</taxon>
        <taxon>Oomycota</taxon>
        <taxon>Saprolegniomycetes</taxon>
        <taxon>Saprolegniales</taxon>
        <taxon>Verrucalvaceae</taxon>
        <taxon>Aphanomyces</taxon>
    </lineage>
</organism>
<dbReference type="EMBL" id="QUTG01001922">
    <property type="protein sequence ID" value="RHY98325.1"/>
    <property type="molecule type" value="Genomic_DNA"/>
</dbReference>
<gene>
    <name evidence="2" type="ORF">DYB35_013474</name>
</gene>
<sequence length="121" mass="13915">RDDVVLTTRSKPDKRKWITHLENALKGNVDELDIFCSDDWKSNIEEYQGLRLAVVDTMEKRAGELAAAVVKGGIHAAWPLLHLCDLIQAIVGMQSKRYRRYTISHSSLYTYIMHGDYYRCA</sequence>
<name>A0A3R6ZSW3_APHAT</name>
<comment type="caution">
    <text evidence="2">The sequence shown here is derived from an EMBL/GenBank/DDBJ whole genome shotgun (WGS) entry which is preliminary data.</text>
</comment>
<evidence type="ECO:0000313" key="2">
    <source>
        <dbReference type="EMBL" id="RHY98325.1"/>
    </source>
</evidence>